<feature type="compositionally biased region" description="Acidic residues" evidence="1">
    <location>
        <begin position="92"/>
        <end position="109"/>
    </location>
</feature>
<proteinExistence type="predicted"/>
<evidence type="ECO:0000259" key="2">
    <source>
        <dbReference type="Pfam" id="PF26456"/>
    </source>
</evidence>
<accession>A0AAP2ZA17</accession>
<dbReference type="InterPro" id="IPR058448">
    <property type="entry name" value="DUF8135"/>
</dbReference>
<feature type="compositionally biased region" description="Basic and acidic residues" evidence="1">
    <location>
        <begin position="67"/>
        <end position="87"/>
    </location>
</feature>
<sequence>MSDDETPTETNESTPRAFRYDESKGGEPSADDEEPSALEGETEHDDQEAVPALEAATSLSRAEADEETTHESPLEELTGRIGERQSETGDTPFDELFDEESVDEIDPDQLWEKLQGSSDEPTEGAIDEPEIRTIPKRKYCHQCEYFTEPPVVGCTNEKTKILEMPSMDSFRVADCPKILEDESLERDHR</sequence>
<feature type="compositionally biased region" description="Acidic residues" evidence="1">
    <location>
        <begin position="29"/>
        <end position="48"/>
    </location>
</feature>
<dbReference type="RefSeq" id="WP_342808501.1">
    <property type="nucleotide sequence ID" value="NZ_JAOPJZ010000005.1"/>
</dbReference>
<gene>
    <name evidence="3" type="ORF">OB919_09235</name>
</gene>
<protein>
    <recommendedName>
        <fullName evidence="2">DUF8135 domain-containing protein</fullName>
    </recommendedName>
</protein>
<dbReference type="Proteomes" id="UP001321047">
    <property type="component" value="Unassembled WGS sequence"/>
</dbReference>
<evidence type="ECO:0000313" key="4">
    <source>
        <dbReference type="Proteomes" id="UP001321047"/>
    </source>
</evidence>
<organism evidence="3 4">
    <name type="scientific">Natronosalvus hydrolyticus</name>
    <dbReference type="NCBI Taxonomy" id="2979988"/>
    <lineage>
        <taxon>Archaea</taxon>
        <taxon>Methanobacteriati</taxon>
        <taxon>Methanobacteriota</taxon>
        <taxon>Stenosarchaea group</taxon>
        <taxon>Halobacteria</taxon>
        <taxon>Halobacteriales</taxon>
        <taxon>Natrialbaceae</taxon>
        <taxon>Natronosalvus</taxon>
    </lineage>
</organism>
<feature type="domain" description="DUF8135" evidence="2">
    <location>
        <begin position="132"/>
        <end position="181"/>
    </location>
</feature>
<name>A0AAP2ZA17_9EURY</name>
<comment type="caution">
    <text evidence="3">The sequence shown here is derived from an EMBL/GenBank/DDBJ whole genome shotgun (WGS) entry which is preliminary data.</text>
</comment>
<feature type="region of interest" description="Disordered" evidence="1">
    <location>
        <begin position="1"/>
        <end position="130"/>
    </location>
</feature>
<reference evidence="3 4" key="1">
    <citation type="submission" date="2022-09" db="EMBL/GenBank/DDBJ databases">
        <title>Enrichment on poylsaccharides allowed isolation of novel metabolic and taxonomic groups of Haloarchaea.</title>
        <authorList>
            <person name="Sorokin D.Y."/>
            <person name="Elcheninov A.G."/>
            <person name="Khizhniak T.V."/>
            <person name="Kolganova T.V."/>
            <person name="Kublanov I.V."/>
        </authorList>
    </citation>
    <scope>NUCLEOTIDE SEQUENCE [LARGE SCALE GENOMIC DNA]</scope>
    <source>
        <strain evidence="3 4">AArc-curdl1</strain>
    </source>
</reference>
<evidence type="ECO:0000256" key="1">
    <source>
        <dbReference type="SAM" id="MobiDB-lite"/>
    </source>
</evidence>
<dbReference type="Pfam" id="PF26456">
    <property type="entry name" value="DUF8135"/>
    <property type="match status" value="1"/>
</dbReference>
<dbReference type="AlphaFoldDB" id="A0AAP2ZA17"/>
<evidence type="ECO:0000313" key="3">
    <source>
        <dbReference type="EMBL" id="MCU4752164.1"/>
    </source>
</evidence>
<keyword evidence="4" id="KW-1185">Reference proteome</keyword>
<dbReference type="EMBL" id="JAOPJZ010000005">
    <property type="protein sequence ID" value="MCU4752164.1"/>
    <property type="molecule type" value="Genomic_DNA"/>
</dbReference>